<evidence type="ECO:0000313" key="2">
    <source>
        <dbReference type="EMBL" id="MBA4544516.1"/>
    </source>
</evidence>
<keyword evidence="3" id="KW-1185">Reference proteome</keyword>
<comment type="caution">
    <text evidence="2">The sequence shown here is derived from an EMBL/GenBank/DDBJ whole genome shotgun (WGS) entry which is preliminary data.</text>
</comment>
<accession>A0A7W2AJ74</accession>
<gene>
    <name evidence="2" type="ORF">H1164_16930</name>
</gene>
<feature type="region of interest" description="Disordered" evidence="1">
    <location>
        <begin position="1"/>
        <end position="20"/>
    </location>
</feature>
<dbReference type="AlphaFoldDB" id="A0A7W2AJ74"/>
<evidence type="ECO:0000313" key="3">
    <source>
        <dbReference type="Proteomes" id="UP000530514"/>
    </source>
</evidence>
<dbReference type="EMBL" id="JACEIP010000043">
    <property type="protein sequence ID" value="MBA4544516.1"/>
    <property type="molecule type" value="Genomic_DNA"/>
</dbReference>
<sequence>MIKGSRHHVHLSGDPVTARQVGKRHGSTIILQVLAREMHWDEYTFFQSANGVWLTDFVTA</sequence>
<dbReference type="GO" id="GO:0016740">
    <property type="term" value="F:transferase activity"/>
    <property type="evidence" value="ECO:0007669"/>
    <property type="project" value="UniProtKB-KW"/>
</dbReference>
<reference evidence="2 3" key="1">
    <citation type="submission" date="2020-07" db="EMBL/GenBank/DDBJ databases">
        <authorList>
            <person name="Feng H."/>
        </authorList>
    </citation>
    <scope>NUCLEOTIDE SEQUENCE [LARGE SCALE GENOMIC DNA]</scope>
    <source>
        <strain evidence="3">s-11</strain>
    </source>
</reference>
<dbReference type="SUPFAM" id="SSF56399">
    <property type="entry name" value="ADP-ribosylation"/>
    <property type="match status" value="1"/>
</dbReference>
<evidence type="ECO:0000256" key="1">
    <source>
        <dbReference type="SAM" id="MobiDB-lite"/>
    </source>
</evidence>
<dbReference type="OrthoDB" id="4537997at2"/>
<protein>
    <submittedName>
        <fullName evidence="2">RNA 2'-phosphotransferase</fullName>
    </submittedName>
</protein>
<feature type="compositionally biased region" description="Basic residues" evidence="1">
    <location>
        <begin position="1"/>
        <end position="10"/>
    </location>
</feature>
<dbReference type="Proteomes" id="UP000530514">
    <property type="component" value="Unassembled WGS sequence"/>
</dbReference>
<dbReference type="InterPro" id="IPR002745">
    <property type="entry name" value="Ptrans_KptA/Tpt1"/>
</dbReference>
<dbReference type="Gene3D" id="3.20.170.30">
    <property type="match status" value="1"/>
</dbReference>
<name>A0A7W2AJ74_9BACL</name>
<organism evidence="2 3">
    <name type="scientific">Thermoactinomyces daqus</name>
    <dbReference type="NCBI Taxonomy" id="1329516"/>
    <lineage>
        <taxon>Bacteria</taxon>
        <taxon>Bacillati</taxon>
        <taxon>Bacillota</taxon>
        <taxon>Bacilli</taxon>
        <taxon>Bacillales</taxon>
        <taxon>Thermoactinomycetaceae</taxon>
        <taxon>Thermoactinomyces</taxon>
    </lineage>
</organism>
<proteinExistence type="predicted"/>
<dbReference type="InterPro" id="IPR042081">
    <property type="entry name" value="RNA_2'-PTrans_C"/>
</dbReference>
<dbReference type="Pfam" id="PF01885">
    <property type="entry name" value="PTS_2-RNA"/>
    <property type="match status" value="1"/>
</dbReference>
<keyword evidence="2" id="KW-0808">Transferase</keyword>